<evidence type="ECO:0000256" key="1">
    <source>
        <dbReference type="SAM" id="Phobius"/>
    </source>
</evidence>
<evidence type="ECO:0000313" key="3">
    <source>
        <dbReference type="Proteomes" id="UP001589887"/>
    </source>
</evidence>
<dbReference type="EMBL" id="JBHMQV010000009">
    <property type="protein sequence ID" value="MFC0844414.1"/>
    <property type="molecule type" value="Genomic_DNA"/>
</dbReference>
<name>A0ABV6TH20_9ACTN</name>
<comment type="caution">
    <text evidence="2">The sequence shown here is derived from an EMBL/GenBank/DDBJ whole genome shotgun (WGS) entry which is preliminary data.</text>
</comment>
<keyword evidence="3" id="KW-1185">Reference proteome</keyword>
<reference evidence="2 3" key="1">
    <citation type="submission" date="2024-09" db="EMBL/GenBank/DDBJ databases">
        <authorList>
            <person name="Sun Q."/>
            <person name="Mori K."/>
        </authorList>
    </citation>
    <scope>NUCLEOTIDE SEQUENCE [LARGE SCALE GENOMIC DNA]</scope>
    <source>
        <strain evidence="2 3">JCM 4557</strain>
    </source>
</reference>
<dbReference type="Proteomes" id="UP001589887">
    <property type="component" value="Unassembled WGS sequence"/>
</dbReference>
<protein>
    <submittedName>
        <fullName evidence="2">HGxxPAAW family protein</fullName>
    </submittedName>
</protein>
<accession>A0ABV6TH20</accession>
<sequence length="116" mass="11666">MGLHGDHDMGHTVAGWTGTGVGVLGSVVTGAGLVAGSTAGVWLGGAVIALAALATWTLHLAGWGKASGPRPPGQQHWRTRDVAARDGHPDCVGCRMAGRTGPRTSETAQVAVPARL</sequence>
<keyword evidence="1" id="KW-0472">Membrane</keyword>
<proteinExistence type="predicted"/>
<keyword evidence="1" id="KW-0812">Transmembrane</keyword>
<keyword evidence="1" id="KW-1133">Transmembrane helix</keyword>
<feature type="transmembrane region" description="Helical" evidence="1">
    <location>
        <begin position="12"/>
        <end position="35"/>
    </location>
</feature>
<dbReference type="RefSeq" id="WP_394318636.1">
    <property type="nucleotide sequence ID" value="NZ_JBHMQV010000009.1"/>
</dbReference>
<evidence type="ECO:0000313" key="2">
    <source>
        <dbReference type="EMBL" id="MFC0844414.1"/>
    </source>
</evidence>
<gene>
    <name evidence="2" type="ORF">ACFH04_11975</name>
</gene>
<feature type="transmembrane region" description="Helical" evidence="1">
    <location>
        <begin position="41"/>
        <end position="61"/>
    </location>
</feature>
<organism evidence="2 3">
    <name type="scientific">Streptomyces noboritoensis</name>
    <dbReference type="NCBI Taxonomy" id="67337"/>
    <lineage>
        <taxon>Bacteria</taxon>
        <taxon>Bacillati</taxon>
        <taxon>Actinomycetota</taxon>
        <taxon>Actinomycetes</taxon>
        <taxon>Kitasatosporales</taxon>
        <taxon>Streptomycetaceae</taxon>
        <taxon>Streptomyces</taxon>
    </lineage>
</organism>
<dbReference type="NCBIfam" id="NF041681">
    <property type="entry name" value="HGxxPAAW"/>
    <property type="match status" value="1"/>
</dbReference>